<keyword evidence="4" id="KW-0560">Oxidoreductase</keyword>
<evidence type="ECO:0000256" key="1">
    <source>
        <dbReference type="ARBA" id="ARBA00010139"/>
    </source>
</evidence>
<organism evidence="5 6">
    <name type="scientific">Bodo saltans</name>
    <name type="common">Flagellated protozoan</name>
    <dbReference type="NCBI Taxonomy" id="75058"/>
    <lineage>
        <taxon>Eukaryota</taxon>
        <taxon>Discoba</taxon>
        <taxon>Euglenozoa</taxon>
        <taxon>Kinetoplastea</taxon>
        <taxon>Metakinetoplastina</taxon>
        <taxon>Eubodonida</taxon>
        <taxon>Bodonidae</taxon>
        <taxon>Bodo</taxon>
    </lineage>
</organism>
<protein>
    <submittedName>
        <fullName evidence="5">Pyridine nucleotide-disulphide oxidoreductase, putative</fullName>
    </submittedName>
</protein>
<dbReference type="InterPro" id="IPR036188">
    <property type="entry name" value="FAD/NAD-bd_sf"/>
</dbReference>
<evidence type="ECO:0000313" key="5">
    <source>
        <dbReference type="EMBL" id="CUG88720.1"/>
    </source>
</evidence>
<dbReference type="SUPFAM" id="SSF51905">
    <property type="entry name" value="FAD/NAD(P)-binding domain"/>
    <property type="match status" value="1"/>
</dbReference>
<dbReference type="AlphaFoldDB" id="A0A0S4JF19"/>
<dbReference type="InterPro" id="IPR020946">
    <property type="entry name" value="Flavin_mOase-like"/>
</dbReference>
<dbReference type="Gene3D" id="3.50.50.60">
    <property type="entry name" value="FAD/NAD(P)-binding domain"/>
    <property type="match status" value="2"/>
</dbReference>
<dbReference type="OMA" id="GCQSWYI"/>
<dbReference type="GO" id="GO:0004499">
    <property type="term" value="F:N,N-dimethylaniline monooxygenase activity"/>
    <property type="evidence" value="ECO:0007669"/>
    <property type="project" value="InterPro"/>
</dbReference>
<evidence type="ECO:0000313" key="6">
    <source>
        <dbReference type="Proteomes" id="UP000051952"/>
    </source>
</evidence>
<keyword evidence="6" id="KW-1185">Reference proteome</keyword>
<gene>
    <name evidence="5" type="ORF">BSAL_16950</name>
</gene>
<keyword evidence="3" id="KW-0274">FAD</keyword>
<accession>A0A0S4JF19</accession>
<dbReference type="GO" id="GO:0050661">
    <property type="term" value="F:NADP binding"/>
    <property type="evidence" value="ECO:0007669"/>
    <property type="project" value="InterPro"/>
</dbReference>
<dbReference type="EMBL" id="CYKH01001670">
    <property type="protein sequence ID" value="CUG88720.1"/>
    <property type="molecule type" value="Genomic_DNA"/>
</dbReference>
<dbReference type="PRINTS" id="PR00370">
    <property type="entry name" value="FMOXYGENASE"/>
</dbReference>
<proteinExistence type="inferred from homology"/>
<dbReference type="InterPro" id="IPR051209">
    <property type="entry name" value="FAD-bind_Monooxygenase_sf"/>
</dbReference>
<evidence type="ECO:0000256" key="2">
    <source>
        <dbReference type="ARBA" id="ARBA00022630"/>
    </source>
</evidence>
<dbReference type="InterPro" id="IPR000960">
    <property type="entry name" value="Flavin_mOase"/>
</dbReference>
<dbReference type="PANTHER" id="PTHR42877:SF4">
    <property type="entry name" value="FAD_NAD(P)-BINDING DOMAIN-CONTAINING PROTEIN-RELATED"/>
    <property type="match status" value="1"/>
</dbReference>
<evidence type="ECO:0000256" key="3">
    <source>
        <dbReference type="ARBA" id="ARBA00022827"/>
    </source>
</evidence>
<dbReference type="VEuPathDB" id="TriTrypDB:BSAL_16950"/>
<name>A0A0S4JF19_BODSA</name>
<evidence type="ECO:0000256" key="4">
    <source>
        <dbReference type="ARBA" id="ARBA00023002"/>
    </source>
</evidence>
<dbReference type="PANTHER" id="PTHR42877">
    <property type="entry name" value="L-ORNITHINE N(5)-MONOOXYGENASE-RELATED"/>
    <property type="match status" value="1"/>
</dbReference>
<keyword evidence="2" id="KW-0285">Flavoprotein</keyword>
<dbReference type="OrthoDB" id="66881at2759"/>
<dbReference type="GO" id="GO:0050660">
    <property type="term" value="F:flavin adenine dinucleotide binding"/>
    <property type="evidence" value="ECO:0007669"/>
    <property type="project" value="InterPro"/>
</dbReference>
<sequence length="495" mass="55754">MKVVIVGTGFSGVGMAIQLKRAGFTEITILEQAASIGGTWRDNTYPGCACDIVSHLYSYSFYQNPKWTQNYSGWDEIQKYLEDCVDHFGLRSSIRFNAEVESCEYNNDNSASHNDDGCLWTVKVKGDAAAPIRCHFLISASGVLTRASIPKFTQRDGGFRGPSFHTAQWDHSVSLEGKHVAVVGTGASAIQVIPEVVKVASRVSVFQRTPPWVIRKRDGEVPSWQKHLYTYCPPALWLRRLSWYLDAELSTYLISAKPNIFRMAEKSAKEHMEKGVQDAERRVQLTPTFHIGCKRILLSNTYYPAMAREHVDIIQDAIDGVTPRGIVTGGGGQKEHEVDVIIYATGFEIHDLRGTPAIIGRTGRDLRDEWTENGQHAFYGTFVHGFPNYAVLLGPNTGLGTNSIVYMIECQINLVVRMLKEMQRAQRKQIEVKRDVEVAFNNRIQSASGDSVWKSGCRSWYLDGRGRNTTLWPFTTLRFWWETMRIGSDSFIFSA</sequence>
<dbReference type="Pfam" id="PF00743">
    <property type="entry name" value="FMO-like"/>
    <property type="match status" value="1"/>
</dbReference>
<dbReference type="Proteomes" id="UP000051952">
    <property type="component" value="Unassembled WGS sequence"/>
</dbReference>
<reference evidence="6" key="1">
    <citation type="submission" date="2015-09" db="EMBL/GenBank/DDBJ databases">
        <authorList>
            <consortium name="Pathogen Informatics"/>
        </authorList>
    </citation>
    <scope>NUCLEOTIDE SEQUENCE [LARGE SCALE GENOMIC DNA]</scope>
    <source>
        <strain evidence="6">Lake Konstanz</strain>
    </source>
</reference>
<comment type="similarity">
    <text evidence="1">Belongs to the FAD-binding monooxygenase family.</text>
</comment>